<accession>A0A9P6KY94</accession>
<organism evidence="9 10">
    <name type="scientific">Nosema granulosis</name>
    <dbReference type="NCBI Taxonomy" id="83296"/>
    <lineage>
        <taxon>Eukaryota</taxon>
        <taxon>Fungi</taxon>
        <taxon>Fungi incertae sedis</taxon>
        <taxon>Microsporidia</taxon>
        <taxon>Nosematidae</taxon>
        <taxon>Nosema</taxon>
    </lineage>
</organism>
<comment type="caution">
    <text evidence="9">The sequence shown here is derived from an EMBL/GenBank/DDBJ whole genome shotgun (WGS) entry which is preliminary data.</text>
</comment>
<sequence>MGAVLFQDHGVIGYYSKKFNTIEQNYSIVEKELFAILKSLEFHRNLIQAYTIQIETDGRNCIFENKVISKRTERWKLILNEFDLTIRNIKETENNIADKLSRCFYVDTEKHTDLYMIVRGCLETEEDTLVKDERNRYVVKENKEVEFVTKVHEWSVHARIYSLYNNNIKERYFIKNIKNTIEKVVKACEMCLRNKRCRKRKMKKYRITSNKLMEILSSDIFAPFDLLEYDKSSQVSGEKGFCLTITDVYSRFTVVKFL</sequence>
<evidence type="ECO:0000256" key="2">
    <source>
        <dbReference type="ARBA" id="ARBA00022695"/>
    </source>
</evidence>
<evidence type="ECO:0000313" key="9">
    <source>
        <dbReference type="EMBL" id="KAF9761156.1"/>
    </source>
</evidence>
<dbReference type="PANTHER" id="PTHR37984:SF5">
    <property type="entry name" value="PROTEIN NYNRIN-LIKE"/>
    <property type="match status" value="1"/>
</dbReference>
<dbReference type="PANTHER" id="PTHR37984">
    <property type="entry name" value="PROTEIN CBG26694"/>
    <property type="match status" value="1"/>
</dbReference>
<evidence type="ECO:0000259" key="7">
    <source>
        <dbReference type="Pfam" id="PF17917"/>
    </source>
</evidence>
<evidence type="ECO:0000256" key="6">
    <source>
        <dbReference type="ARBA" id="ARBA00022918"/>
    </source>
</evidence>
<feature type="domain" description="Integrase zinc-binding" evidence="8">
    <location>
        <begin position="146"/>
        <end position="196"/>
    </location>
</feature>
<evidence type="ECO:0000313" key="10">
    <source>
        <dbReference type="Proteomes" id="UP000740883"/>
    </source>
</evidence>
<dbReference type="InterPro" id="IPR041373">
    <property type="entry name" value="RT_RNaseH"/>
</dbReference>
<protein>
    <submittedName>
        <fullName evidence="9">Transposon Tf2-8 polyprotein</fullName>
    </submittedName>
</protein>
<evidence type="ECO:0000256" key="3">
    <source>
        <dbReference type="ARBA" id="ARBA00022722"/>
    </source>
</evidence>
<dbReference type="AlphaFoldDB" id="A0A9P6KY94"/>
<keyword evidence="2" id="KW-0548">Nucleotidyltransferase</keyword>
<dbReference type="OrthoDB" id="1933881at2759"/>
<keyword evidence="5" id="KW-0378">Hydrolase</keyword>
<dbReference type="GO" id="GO:0003964">
    <property type="term" value="F:RNA-directed DNA polymerase activity"/>
    <property type="evidence" value="ECO:0007669"/>
    <property type="project" value="UniProtKB-KW"/>
</dbReference>
<dbReference type="GO" id="GO:0016787">
    <property type="term" value="F:hydrolase activity"/>
    <property type="evidence" value="ECO:0007669"/>
    <property type="project" value="UniProtKB-KW"/>
</dbReference>
<dbReference type="Gene3D" id="1.10.340.70">
    <property type="match status" value="1"/>
</dbReference>
<dbReference type="GO" id="GO:0004519">
    <property type="term" value="F:endonuclease activity"/>
    <property type="evidence" value="ECO:0007669"/>
    <property type="project" value="UniProtKB-KW"/>
</dbReference>
<dbReference type="Pfam" id="PF17917">
    <property type="entry name" value="RT_RNaseH"/>
    <property type="match status" value="1"/>
</dbReference>
<evidence type="ECO:0000256" key="4">
    <source>
        <dbReference type="ARBA" id="ARBA00022759"/>
    </source>
</evidence>
<keyword evidence="10" id="KW-1185">Reference proteome</keyword>
<name>A0A9P6KY94_9MICR</name>
<evidence type="ECO:0000256" key="5">
    <source>
        <dbReference type="ARBA" id="ARBA00022801"/>
    </source>
</evidence>
<reference evidence="9 10" key="1">
    <citation type="journal article" date="2020" name="Genome Biol. Evol.">
        <title>Comparative genomics of strictly vertically transmitted, feminizing microsporidia endosymbionts of amphipod crustaceans.</title>
        <authorList>
            <person name="Cormier A."/>
            <person name="Chebbi M.A."/>
            <person name="Giraud I."/>
            <person name="Wattier R."/>
            <person name="Teixeira M."/>
            <person name="Gilbert C."/>
            <person name="Rigaud T."/>
            <person name="Cordaux R."/>
        </authorList>
    </citation>
    <scope>NUCLEOTIDE SEQUENCE [LARGE SCALE GENOMIC DNA]</scope>
    <source>
        <strain evidence="9 10">Ou3-Ou53</strain>
    </source>
</reference>
<keyword evidence="4" id="KW-0255">Endonuclease</keyword>
<dbReference type="Proteomes" id="UP000740883">
    <property type="component" value="Unassembled WGS sequence"/>
</dbReference>
<keyword evidence="1" id="KW-0808">Transferase</keyword>
<evidence type="ECO:0000259" key="8">
    <source>
        <dbReference type="Pfam" id="PF17921"/>
    </source>
</evidence>
<gene>
    <name evidence="9" type="primary">Tf2-8_4</name>
    <name evidence="9" type="ORF">NGRA_2816</name>
</gene>
<dbReference type="CDD" id="cd09274">
    <property type="entry name" value="RNase_HI_RT_Ty3"/>
    <property type="match status" value="1"/>
</dbReference>
<dbReference type="Pfam" id="PF17921">
    <property type="entry name" value="Integrase_H2C2"/>
    <property type="match status" value="1"/>
</dbReference>
<dbReference type="InterPro" id="IPR041588">
    <property type="entry name" value="Integrase_H2C2"/>
</dbReference>
<dbReference type="InterPro" id="IPR043502">
    <property type="entry name" value="DNA/RNA_pol_sf"/>
</dbReference>
<dbReference type="InterPro" id="IPR050951">
    <property type="entry name" value="Retrovirus_Pol_polyprotein"/>
</dbReference>
<proteinExistence type="predicted"/>
<feature type="domain" description="Reverse transcriptase RNase H-like" evidence="7">
    <location>
        <begin position="1"/>
        <end position="82"/>
    </location>
</feature>
<dbReference type="EMBL" id="SBJO01000403">
    <property type="protein sequence ID" value="KAF9761156.1"/>
    <property type="molecule type" value="Genomic_DNA"/>
</dbReference>
<keyword evidence="3" id="KW-0540">Nuclease</keyword>
<evidence type="ECO:0000256" key="1">
    <source>
        <dbReference type="ARBA" id="ARBA00022679"/>
    </source>
</evidence>
<dbReference type="SUPFAM" id="SSF56672">
    <property type="entry name" value="DNA/RNA polymerases"/>
    <property type="match status" value="1"/>
</dbReference>
<keyword evidence="6" id="KW-0695">RNA-directed DNA polymerase</keyword>